<gene>
    <name evidence="2" type="ORF">SSLN_LOCUS9539</name>
</gene>
<dbReference type="PANTHER" id="PTHR47027:SF26">
    <property type="entry name" value="REVERSE TRANSCRIPTASE DOMAIN-CONTAINING PROTEIN"/>
    <property type="match status" value="1"/>
</dbReference>
<dbReference type="OrthoDB" id="425014at2759"/>
<reference evidence="4" key="1">
    <citation type="submission" date="2016-06" db="UniProtKB">
        <authorList>
            <consortium name="WormBaseParasite"/>
        </authorList>
    </citation>
    <scope>IDENTIFICATION</scope>
</reference>
<dbReference type="SUPFAM" id="SSF56672">
    <property type="entry name" value="DNA/RNA polymerases"/>
    <property type="match status" value="1"/>
</dbReference>
<keyword evidence="3" id="KW-1185">Reference proteome</keyword>
<dbReference type="PROSITE" id="PS50878">
    <property type="entry name" value="RT_POL"/>
    <property type="match status" value="1"/>
</dbReference>
<sequence>MRIHLYTTFVDLTKAFDTVNRDGLGKIMQKFGCPERFTHMVRQLHDGMMARVSDNGTVSEALAVTNGVKQGCVLAPTLFSLMFSAMLVDAYRDERPWIRIAYRMDGQLLNQRRMHFRSRVSTATIHELLFADDCALKTTTEEEMQRSMHLFAAACDNFGLCINTEKTVVMHQPSPNTLYTAAHINVNGTQLKAVDTFTYLDSNLSRSTKVDDEIAHRITKASQAFGLMQNVVWNQHGLHLSTKRKMYKAAILPTLLYGAETWTTYQKQARKLNHFHLSCFRRILKLCWQDRIPETEVRERTCILSIYAQLKQLQLRWSGHLLQMDDERLSKRLFYGDVAMGSRRQGGQVRRYKDTLKTSLKQLQINPESWEDLARNRSTWRRTVKTGAAIYEANRIAAAKIKRAARKSPAPRINIANAQALPTRSRCHRTFHARIGLVGHLRTQCINNPTIQNSTSTSVNPTSDSFTLTPGINSISPSIIETT</sequence>
<reference evidence="2 3" key="2">
    <citation type="submission" date="2018-11" db="EMBL/GenBank/DDBJ databases">
        <authorList>
            <consortium name="Pathogen Informatics"/>
        </authorList>
    </citation>
    <scope>NUCLEOTIDE SEQUENCE [LARGE SCALE GENOMIC DNA]</scope>
    <source>
        <strain evidence="2 3">NST_G2</strain>
    </source>
</reference>
<proteinExistence type="predicted"/>
<dbReference type="Pfam" id="PF00078">
    <property type="entry name" value="RVT_1"/>
    <property type="match status" value="1"/>
</dbReference>
<evidence type="ECO:0000313" key="2">
    <source>
        <dbReference type="EMBL" id="VDL95924.1"/>
    </source>
</evidence>
<dbReference type="InterPro" id="IPR043502">
    <property type="entry name" value="DNA/RNA_pol_sf"/>
</dbReference>
<dbReference type="STRING" id="70667.A0A183SZ91"/>
<protein>
    <submittedName>
        <fullName evidence="4">Reverse transcriptase domain-containing protein</fullName>
    </submittedName>
</protein>
<evidence type="ECO:0000313" key="3">
    <source>
        <dbReference type="Proteomes" id="UP000275846"/>
    </source>
</evidence>
<organism evidence="4">
    <name type="scientific">Schistocephalus solidus</name>
    <name type="common">Tapeworm</name>
    <dbReference type="NCBI Taxonomy" id="70667"/>
    <lineage>
        <taxon>Eukaryota</taxon>
        <taxon>Metazoa</taxon>
        <taxon>Spiralia</taxon>
        <taxon>Lophotrochozoa</taxon>
        <taxon>Platyhelminthes</taxon>
        <taxon>Cestoda</taxon>
        <taxon>Eucestoda</taxon>
        <taxon>Diphyllobothriidea</taxon>
        <taxon>Diphyllobothriidae</taxon>
        <taxon>Schistocephalus</taxon>
    </lineage>
</organism>
<dbReference type="InterPro" id="IPR000477">
    <property type="entry name" value="RT_dom"/>
</dbReference>
<dbReference type="AlphaFoldDB" id="A0A183SZ91"/>
<evidence type="ECO:0000259" key="1">
    <source>
        <dbReference type="PROSITE" id="PS50878"/>
    </source>
</evidence>
<dbReference type="WBParaSite" id="SSLN_0000990101-mRNA-1">
    <property type="protein sequence ID" value="SSLN_0000990101-mRNA-1"/>
    <property type="gene ID" value="SSLN_0000990101"/>
</dbReference>
<dbReference type="PANTHER" id="PTHR47027">
    <property type="entry name" value="REVERSE TRANSCRIPTASE DOMAIN-CONTAINING PROTEIN"/>
    <property type="match status" value="1"/>
</dbReference>
<evidence type="ECO:0000313" key="4">
    <source>
        <dbReference type="WBParaSite" id="SSLN_0000990101-mRNA-1"/>
    </source>
</evidence>
<dbReference type="Proteomes" id="UP000275846">
    <property type="component" value="Unassembled WGS sequence"/>
</dbReference>
<accession>A0A183SZ91</accession>
<feature type="domain" description="Reverse transcriptase" evidence="1">
    <location>
        <begin position="1"/>
        <end position="184"/>
    </location>
</feature>
<dbReference type="EMBL" id="UYSU01035303">
    <property type="protein sequence ID" value="VDL95924.1"/>
    <property type="molecule type" value="Genomic_DNA"/>
</dbReference>
<name>A0A183SZ91_SCHSO</name>